<reference evidence="4" key="2">
    <citation type="submission" date="2020-04" db="EMBL/GenBank/DDBJ databases">
        <authorList>
            <consortium name="NCBI Genome Project"/>
        </authorList>
    </citation>
    <scope>NUCLEOTIDE SEQUENCE</scope>
    <source>
        <strain evidence="4">CBS 781.70</strain>
    </source>
</reference>
<feature type="compositionally biased region" description="Low complexity" evidence="1">
    <location>
        <begin position="223"/>
        <end position="235"/>
    </location>
</feature>
<keyword evidence="3" id="KW-1185">Reference proteome</keyword>
<name>A0A6G1G030_9PEZI</name>
<feature type="compositionally biased region" description="Low complexity" evidence="1">
    <location>
        <begin position="86"/>
        <end position="115"/>
    </location>
</feature>
<evidence type="ECO:0000313" key="2">
    <source>
        <dbReference type="EMBL" id="KAF1811378.1"/>
    </source>
</evidence>
<sequence length="457" mass="48247">MCSRIKRVLGTAPGEQPQPSEPNLASRPAPKLELPKPAQLKAIPELHPVPKPATEEGSGQNIPSAEQQELIKKPQPEETVVEETASDAASAPDAPMAASSTRSPVVGEKVVPEVPHQTVGSGHQKSDNTPTAEATPGVPEKAAPPKCVVFEEPEEDTPPVHGLDTTATKDKPNEVQEPMEPTAEQNLASLDTLPGVPRGEPPRRSSKTPPPPSSRKVTIAEQPQSAPASSHSSVVPFASVRRFAKNWTLPSLRHARAPATSPEQDAAPQQEQEQGVIRGEPSDVAAPNENVASRKDSAFTLGSKKGATDASAPKPSDTTPANVASSAYDDPNLGAPVIAERVAVLSDDLPERQEQQGLGASGQRNNPQGQLQPRDISATVDGSSTSAMPTPSPPGVVVVTGEHPSLLVLNTKPRRLDKARYYSPKWIVKASMGRKAADEVCFRIRAAQAGVRLETAR</sequence>
<dbReference type="EMBL" id="ML975162">
    <property type="protein sequence ID" value="KAF1811378.1"/>
    <property type="molecule type" value="Genomic_DNA"/>
</dbReference>
<evidence type="ECO:0000256" key="1">
    <source>
        <dbReference type="SAM" id="MobiDB-lite"/>
    </source>
</evidence>
<feature type="compositionally biased region" description="Polar residues" evidence="1">
    <location>
        <begin position="316"/>
        <end position="325"/>
    </location>
</feature>
<organism evidence="2">
    <name type="scientific">Eremomyces bilateralis CBS 781.70</name>
    <dbReference type="NCBI Taxonomy" id="1392243"/>
    <lineage>
        <taxon>Eukaryota</taxon>
        <taxon>Fungi</taxon>
        <taxon>Dikarya</taxon>
        <taxon>Ascomycota</taxon>
        <taxon>Pezizomycotina</taxon>
        <taxon>Dothideomycetes</taxon>
        <taxon>Dothideomycetes incertae sedis</taxon>
        <taxon>Eremomycetales</taxon>
        <taxon>Eremomycetaceae</taxon>
        <taxon>Eremomyces</taxon>
    </lineage>
</organism>
<dbReference type="Proteomes" id="UP000504638">
    <property type="component" value="Unplaced"/>
</dbReference>
<proteinExistence type="predicted"/>
<reference evidence="2 4" key="1">
    <citation type="submission" date="2020-01" db="EMBL/GenBank/DDBJ databases">
        <authorList>
            <consortium name="DOE Joint Genome Institute"/>
            <person name="Haridas S."/>
            <person name="Albert R."/>
            <person name="Binder M."/>
            <person name="Bloem J."/>
            <person name="Labutti K."/>
            <person name="Salamov A."/>
            <person name="Andreopoulos B."/>
            <person name="Baker S.E."/>
            <person name="Barry K."/>
            <person name="Bills G."/>
            <person name="Bluhm B.H."/>
            <person name="Cannon C."/>
            <person name="Castanera R."/>
            <person name="Culley D.E."/>
            <person name="Daum C."/>
            <person name="Ezra D."/>
            <person name="Gonzalez J.B."/>
            <person name="Henrissat B."/>
            <person name="Kuo A."/>
            <person name="Liang C."/>
            <person name="Lipzen A."/>
            <person name="Lutzoni F."/>
            <person name="Magnuson J."/>
            <person name="Mondo S."/>
            <person name="Nolan M."/>
            <person name="Ohm R."/>
            <person name="Pangilinan J."/>
            <person name="Park H.-J."/>
            <person name="Ramirez L."/>
            <person name="Alfaro M."/>
            <person name="Sun H."/>
            <person name="Tritt A."/>
            <person name="Yoshinaga Y."/>
            <person name="Zwiers L.-H."/>
            <person name="Turgeon B.G."/>
            <person name="Goodwin S.B."/>
            <person name="Spatafora J.W."/>
            <person name="Crous P.W."/>
            <person name="Grigoriev I.V."/>
        </authorList>
    </citation>
    <scope>NUCLEOTIDE SEQUENCE</scope>
    <source>
        <strain evidence="2 4">CBS 781.70</strain>
    </source>
</reference>
<protein>
    <submittedName>
        <fullName evidence="2 4">Uncharacterized protein</fullName>
    </submittedName>
</protein>
<gene>
    <name evidence="2 4" type="ORF">P152DRAFT_474967</name>
</gene>
<feature type="compositionally biased region" description="Polar residues" evidence="1">
    <location>
        <begin position="118"/>
        <end position="132"/>
    </location>
</feature>
<feature type="region of interest" description="Disordered" evidence="1">
    <location>
        <begin position="1"/>
        <end position="235"/>
    </location>
</feature>
<reference evidence="4" key="3">
    <citation type="submission" date="2025-04" db="UniProtKB">
        <authorList>
            <consortium name="RefSeq"/>
        </authorList>
    </citation>
    <scope>IDENTIFICATION</scope>
    <source>
        <strain evidence="4">CBS 781.70</strain>
    </source>
</reference>
<evidence type="ECO:0000313" key="3">
    <source>
        <dbReference type="Proteomes" id="UP000504638"/>
    </source>
</evidence>
<feature type="compositionally biased region" description="Low complexity" evidence="1">
    <location>
        <begin position="262"/>
        <end position="274"/>
    </location>
</feature>
<dbReference type="AlphaFoldDB" id="A0A6G1G030"/>
<dbReference type="RefSeq" id="XP_033533009.1">
    <property type="nucleotide sequence ID" value="XM_033681378.1"/>
</dbReference>
<evidence type="ECO:0000313" key="4">
    <source>
        <dbReference type="RefSeq" id="XP_033533009.1"/>
    </source>
</evidence>
<feature type="compositionally biased region" description="Polar residues" evidence="1">
    <location>
        <begin position="355"/>
        <end position="371"/>
    </location>
</feature>
<feature type="compositionally biased region" description="Low complexity" evidence="1">
    <location>
        <begin position="383"/>
        <end position="393"/>
    </location>
</feature>
<accession>A0A6G1G030</accession>
<dbReference type="GeneID" id="54421948"/>
<feature type="region of interest" description="Disordered" evidence="1">
    <location>
        <begin position="247"/>
        <end position="333"/>
    </location>
</feature>
<feature type="compositionally biased region" description="Polar residues" evidence="1">
    <location>
        <begin position="57"/>
        <end position="67"/>
    </location>
</feature>
<feature type="region of interest" description="Disordered" evidence="1">
    <location>
        <begin position="354"/>
        <end position="393"/>
    </location>
</feature>